<dbReference type="PIRSF" id="PIRSF000331">
    <property type="entry name" value="HpaA_HpaB"/>
    <property type="match status" value="1"/>
</dbReference>
<dbReference type="GO" id="GO:0016627">
    <property type="term" value="F:oxidoreductase activity, acting on the CH-CH group of donors"/>
    <property type="evidence" value="ECO:0007669"/>
    <property type="project" value="InterPro"/>
</dbReference>
<dbReference type="STRING" id="684552.SAMN04489719_0556"/>
<dbReference type="InterPro" id="IPR036250">
    <property type="entry name" value="AcylCo_DH-like_C"/>
</dbReference>
<dbReference type="RefSeq" id="WP_092665626.1">
    <property type="nucleotide sequence ID" value="NZ_LT629734.1"/>
</dbReference>
<evidence type="ECO:0000256" key="4">
    <source>
        <dbReference type="PIRSR" id="PIRSR000331-2"/>
    </source>
</evidence>
<gene>
    <name evidence="7" type="ORF">SAMN04489719_0556</name>
</gene>
<organism evidence="7 8">
    <name type="scientific">Agrococcus carbonis</name>
    <dbReference type="NCBI Taxonomy" id="684552"/>
    <lineage>
        <taxon>Bacteria</taxon>
        <taxon>Bacillati</taxon>
        <taxon>Actinomycetota</taxon>
        <taxon>Actinomycetes</taxon>
        <taxon>Micrococcales</taxon>
        <taxon>Microbacteriaceae</taxon>
        <taxon>Agrococcus</taxon>
    </lineage>
</organism>
<dbReference type="InterPro" id="IPR024674">
    <property type="entry name" value="HpaB/PvcC/4-BUDH_N"/>
</dbReference>
<feature type="binding site" evidence="4">
    <location>
        <position position="195"/>
    </location>
    <ligand>
        <name>FAD</name>
        <dbReference type="ChEBI" id="CHEBI:57692"/>
    </ligand>
</feature>
<keyword evidence="7" id="KW-0503">Monooxygenase</keyword>
<dbReference type="InterPro" id="IPR024719">
    <property type="entry name" value="HpaB/PvcC/4-BUDH_C"/>
</dbReference>
<dbReference type="PANTHER" id="PTHR36117">
    <property type="entry name" value="4-HYDROXYPHENYLACETATE 3-MONOOXYGENASE-RELATED"/>
    <property type="match status" value="1"/>
</dbReference>
<name>A0A1H1LED7_9MICO</name>
<dbReference type="Gene3D" id="2.40.110.10">
    <property type="entry name" value="Butyryl-CoA Dehydrogenase, subunit A, domain 2"/>
    <property type="match status" value="1"/>
</dbReference>
<dbReference type="InterPro" id="IPR004925">
    <property type="entry name" value="HpaB/PvcC/4-BUDH"/>
</dbReference>
<dbReference type="SUPFAM" id="SSF56645">
    <property type="entry name" value="Acyl-CoA dehydrogenase NM domain-like"/>
    <property type="match status" value="1"/>
</dbReference>
<dbReference type="Proteomes" id="UP000199649">
    <property type="component" value="Chromosome I"/>
</dbReference>
<evidence type="ECO:0000259" key="6">
    <source>
        <dbReference type="Pfam" id="PF11794"/>
    </source>
</evidence>
<feature type="domain" description="HpaB/PvcC/4-BUDH N-terminal" evidence="6">
    <location>
        <begin position="16"/>
        <end position="269"/>
    </location>
</feature>
<protein>
    <submittedName>
        <fullName evidence="7">4-hydroxyphenylacetate 3-monooxygenase oxygenase component</fullName>
    </submittedName>
</protein>
<dbReference type="EMBL" id="LT629734">
    <property type="protein sequence ID" value="SDR72767.1"/>
    <property type="molecule type" value="Genomic_DNA"/>
</dbReference>
<dbReference type="SUPFAM" id="SSF47203">
    <property type="entry name" value="Acyl-CoA dehydrogenase C-terminal domain-like"/>
    <property type="match status" value="1"/>
</dbReference>
<dbReference type="OrthoDB" id="9785230at2"/>
<evidence type="ECO:0000313" key="8">
    <source>
        <dbReference type="Proteomes" id="UP000199649"/>
    </source>
</evidence>
<keyword evidence="8" id="KW-1185">Reference proteome</keyword>
<evidence type="ECO:0000259" key="5">
    <source>
        <dbReference type="Pfam" id="PF03241"/>
    </source>
</evidence>
<evidence type="ECO:0000313" key="7">
    <source>
        <dbReference type="EMBL" id="SDR72767.1"/>
    </source>
</evidence>
<keyword evidence="2 4" id="KW-0274">FAD</keyword>
<dbReference type="Gene3D" id="1.10.3140.10">
    <property type="entry name" value="4-hydroxybutyryl-coa dehydratase, domain 1"/>
    <property type="match status" value="1"/>
</dbReference>
<dbReference type="GO" id="GO:0004497">
    <property type="term" value="F:monooxygenase activity"/>
    <property type="evidence" value="ECO:0007669"/>
    <property type="project" value="UniProtKB-KW"/>
</dbReference>
<reference evidence="8" key="1">
    <citation type="submission" date="2016-10" db="EMBL/GenBank/DDBJ databases">
        <authorList>
            <person name="Varghese N."/>
            <person name="Submissions S."/>
        </authorList>
    </citation>
    <scope>NUCLEOTIDE SEQUENCE [LARGE SCALE GENOMIC DNA]</scope>
    <source>
        <strain evidence="8">DSM 22965</strain>
    </source>
</reference>
<accession>A0A1H1LED7</accession>
<dbReference type="Pfam" id="PF03241">
    <property type="entry name" value="HpaB"/>
    <property type="match status" value="1"/>
</dbReference>
<evidence type="ECO:0000256" key="3">
    <source>
        <dbReference type="ARBA" id="ARBA00023002"/>
    </source>
</evidence>
<keyword evidence="3" id="KW-0560">Oxidoreductase</keyword>
<proteinExistence type="predicted"/>
<dbReference type="InterPro" id="IPR046373">
    <property type="entry name" value="Acyl-CoA_Oxase/DH_mid-dom_sf"/>
</dbReference>
<dbReference type="Pfam" id="PF11794">
    <property type="entry name" value="HpaB_N"/>
    <property type="match status" value="1"/>
</dbReference>
<feature type="domain" description="HpaB/PvcC/4-BUDH C-terminal" evidence="5">
    <location>
        <begin position="285"/>
        <end position="469"/>
    </location>
</feature>
<sequence length="474" mass="50388">MAGAASEAQGAGVPQTGADYLASLDDGRVVVHDGQPVDRVAEHPAFAGAAGTIAGLYDALHAEGSDALLAPTADGTGRTHAFWAVPATRDDLRAQREAIRAWQRSTRGWMGRTPEFMGSVVTSMAAHPSFFGRFEANVRAMLDRDQRAVTHYAQALVNPPVDRELPPDEVGDVFLHVVRETDDGVVIRGAKAVVTGAATAQRLLVSHFGGEVQTDAFAFAGSVAVGTPGIRIYTRGTPARDDQPLAHRFAEHDALVVFDDVLVPWEDVVIRDAETMGAFNRGAVGWNARLAFQAATRLEAKLEHIAGLAVRAAEIMGIDERRGAQAALGEVIAFRHTVAGLRDAMIEQAEPSGESIGPGVEAAMAFSALAPDAYSRMRVTLETTLSSAFAHLPVPLASLGTEAVAGVEPLLRGSGGADARERLSVMGELWDAVGTGFGARHELYERSYWGQPERTHVGILGLARATGRLDGWRR</sequence>
<dbReference type="InterPro" id="IPR009100">
    <property type="entry name" value="AcylCoA_DH/oxidase_NM_dom_sf"/>
</dbReference>
<evidence type="ECO:0000256" key="2">
    <source>
        <dbReference type="ARBA" id="ARBA00022827"/>
    </source>
</evidence>
<dbReference type="PANTHER" id="PTHR36117:SF3">
    <property type="entry name" value="4-HYDROXYPHENYLACETATE 3-MONOOXYGENASE-RELATED"/>
    <property type="match status" value="1"/>
</dbReference>
<evidence type="ECO:0000256" key="1">
    <source>
        <dbReference type="ARBA" id="ARBA00022630"/>
    </source>
</evidence>
<dbReference type="AlphaFoldDB" id="A0A1H1LED7"/>
<dbReference type="Gene3D" id="1.20.140.10">
    <property type="entry name" value="Butyryl-CoA Dehydrogenase, subunit A, domain 3"/>
    <property type="match status" value="1"/>
</dbReference>
<keyword evidence="1" id="KW-0285">Flavoprotein</keyword>